<accession>Q7X5J6</accession>
<evidence type="ECO:0000256" key="1">
    <source>
        <dbReference type="ARBA" id="ARBA00023125"/>
    </source>
</evidence>
<dbReference type="Pfam" id="PF01381">
    <property type="entry name" value="HTH_3"/>
    <property type="match status" value="1"/>
</dbReference>
<dbReference type="RefSeq" id="WP_032489580.1">
    <property type="nucleotide sequence ID" value="NZ_QMJI01000026.1"/>
</dbReference>
<dbReference type="PROSITE" id="PS50943">
    <property type="entry name" value="HTH_CROC1"/>
    <property type="match status" value="1"/>
</dbReference>
<dbReference type="CDD" id="cd00093">
    <property type="entry name" value="HTH_XRE"/>
    <property type="match status" value="1"/>
</dbReference>
<geneLocation type="plasmid" evidence="2">
    <name>pFR38</name>
</geneLocation>
<dbReference type="InterPro" id="IPR010982">
    <property type="entry name" value="Lambda_DNA-bd_dom_sf"/>
</dbReference>
<dbReference type="InterPro" id="IPR001387">
    <property type="entry name" value="Cro/C1-type_HTH"/>
</dbReference>
<gene>
    <name evidence="2" type="primary">mesF</name>
</gene>
<dbReference type="SMART" id="SM00530">
    <property type="entry name" value="HTH_XRE"/>
    <property type="match status" value="1"/>
</dbReference>
<dbReference type="AlphaFoldDB" id="Q7X5J6"/>
<dbReference type="PANTHER" id="PTHR46558:SF11">
    <property type="entry name" value="HTH-TYPE TRANSCRIPTIONAL REGULATOR XRE"/>
    <property type="match status" value="1"/>
</dbReference>
<evidence type="ECO:0000313" key="2">
    <source>
        <dbReference type="EMBL" id="AAP37399.1"/>
    </source>
</evidence>
<dbReference type="GO" id="GO:0003677">
    <property type="term" value="F:DNA binding"/>
    <property type="evidence" value="ECO:0007669"/>
    <property type="project" value="UniProtKB-KW"/>
</dbReference>
<keyword evidence="1" id="KW-0238">DNA-binding</keyword>
<keyword evidence="2" id="KW-0614">Plasmid</keyword>
<organism evidence="2">
    <name type="scientific">Leuconostoc mesenteroides subsp. mesenteroides</name>
    <dbReference type="NCBI Taxonomy" id="33967"/>
    <lineage>
        <taxon>Bacteria</taxon>
        <taxon>Bacillati</taxon>
        <taxon>Bacillota</taxon>
        <taxon>Bacilli</taxon>
        <taxon>Lactobacillales</taxon>
        <taxon>Lactobacillaceae</taxon>
        <taxon>Leuconostoc</taxon>
    </lineage>
</organism>
<dbReference type="PANTHER" id="PTHR46558">
    <property type="entry name" value="TRACRIPTIONAL REGULATORY PROTEIN-RELATED-RELATED"/>
    <property type="match status" value="1"/>
</dbReference>
<dbReference type="EMBL" id="AY286003">
    <property type="protein sequence ID" value="AAP37399.1"/>
    <property type="molecule type" value="Genomic_DNA"/>
</dbReference>
<dbReference type="Gene3D" id="1.10.260.40">
    <property type="entry name" value="lambda repressor-like DNA-binding domains"/>
    <property type="match status" value="1"/>
</dbReference>
<sequence>MIEFSKFTILKKQKLSEIIGGNSNDIGPNLKKYRKLANISQFKLGQLLNVNQVTVSHYESGQRVPDIDSLIKISDILDVDIKDILSI</sequence>
<proteinExistence type="predicted"/>
<reference evidence="2" key="1">
    <citation type="journal article" date="2004" name="FEMS Microbiol. Lett.">
        <title>Differences in mesentericin secretion systems from two Leuconostoc strains.</title>
        <authorList>
            <person name="Aucher W."/>
            <person name="Simonet V."/>
            <person name="Fremaux C."/>
            <person name="Dalet K."/>
            <person name="Simon L."/>
            <person name="Cenatiempo Y."/>
            <person name="Frere J."/>
            <person name="Berjeaud J.M."/>
        </authorList>
    </citation>
    <scope>NUCLEOTIDE SEQUENCE</scope>
    <source>
        <strain evidence="2">FR52</strain>
        <plasmid evidence="2">pFR38</plasmid>
    </source>
</reference>
<protein>
    <submittedName>
        <fullName evidence="2">MesF</fullName>
    </submittedName>
</protein>
<name>Q7X5J6_LEUMS</name>
<dbReference type="SUPFAM" id="SSF47413">
    <property type="entry name" value="lambda repressor-like DNA-binding domains"/>
    <property type="match status" value="1"/>
</dbReference>